<keyword evidence="2" id="KW-1185">Reference proteome</keyword>
<reference evidence="3" key="1">
    <citation type="submission" date="2022-11" db="UniProtKB">
        <authorList>
            <consortium name="WormBaseParasite"/>
        </authorList>
    </citation>
    <scope>IDENTIFICATION</scope>
</reference>
<dbReference type="Proteomes" id="UP000887563">
    <property type="component" value="Unplaced"/>
</dbReference>
<evidence type="ECO:0000256" key="1">
    <source>
        <dbReference type="SAM" id="Phobius"/>
    </source>
</evidence>
<sequence>MRRGIARLRGDIMLHQRNLFLYDYKWKLDRQVKNPEWILWFWAPIVFVMYVITRFVWSLLLDNQGINFPNVVNAAESVTVENDGIIEIDEEKLNDRLNVIAENFSLFYILSSIFGFHCL</sequence>
<organism evidence="2 3">
    <name type="scientific">Meloidogyne incognita</name>
    <name type="common">Southern root-knot nematode worm</name>
    <name type="synonym">Oxyuris incognita</name>
    <dbReference type="NCBI Taxonomy" id="6306"/>
    <lineage>
        <taxon>Eukaryota</taxon>
        <taxon>Metazoa</taxon>
        <taxon>Ecdysozoa</taxon>
        <taxon>Nematoda</taxon>
        <taxon>Chromadorea</taxon>
        <taxon>Rhabditida</taxon>
        <taxon>Tylenchina</taxon>
        <taxon>Tylenchomorpha</taxon>
        <taxon>Tylenchoidea</taxon>
        <taxon>Meloidogynidae</taxon>
        <taxon>Meloidogyninae</taxon>
        <taxon>Meloidogyne</taxon>
        <taxon>Meloidogyne incognita group</taxon>
    </lineage>
</organism>
<keyword evidence="1" id="KW-0812">Transmembrane</keyword>
<evidence type="ECO:0000313" key="2">
    <source>
        <dbReference type="Proteomes" id="UP000887563"/>
    </source>
</evidence>
<proteinExistence type="predicted"/>
<dbReference type="WBParaSite" id="Minc3s08912g42746">
    <property type="protein sequence ID" value="Minc3s08912g42746"/>
    <property type="gene ID" value="Minc3s08912g42746"/>
</dbReference>
<accession>A0A914NXY8</accession>
<keyword evidence="1" id="KW-0472">Membrane</keyword>
<evidence type="ECO:0000313" key="3">
    <source>
        <dbReference type="WBParaSite" id="Minc3s08912g42746"/>
    </source>
</evidence>
<dbReference type="AlphaFoldDB" id="A0A914NXY8"/>
<keyword evidence="1" id="KW-1133">Transmembrane helix</keyword>
<name>A0A914NXY8_MELIC</name>
<protein>
    <submittedName>
        <fullName evidence="3">Uncharacterized protein</fullName>
    </submittedName>
</protein>
<feature type="transmembrane region" description="Helical" evidence="1">
    <location>
        <begin position="37"/>
        <end position="60"/>
    </location>
</feature>